<sequence length="303" mass="33774">MMTSNQWFFRKGELARSQWSVHLDANNPPSQPWAYTGLRVGEVSASTQLDLPSDNNERVIFVLQGEEITVEYTCTGEQKKLETLRGRKSVFDGPTDVLYLPLNTEARITGKARVAVGECPAQNAKPVSVMRKEDVPVVFRGAGSETRQVHNFGMPETLDADRMIVCEVIVPAGNWSGAPSHKHDQYIAGKESNLEEIYYFESAVTRSATVATDTNPFGYFRGYSADDREYDVAEEVHAGDVALVPFGWHGPVAAGPGYDLYFFNVMAGPDPDRAWNSTDHPDHAWIRQAWQSQQTDPRLPYGN</sequence>
<proteinExistence type="predicted"/>
<dbReference type="NCBIfam" id="TIGR04378">
    <property type="entry name" value="myo_inos_iolB"/>
    <property type="match status" value="1"/>
</dbReference>
<dbReference type="GO" id="GO:0019310">
    <property type="term" value="P:inositol catabolic process"/>
    <property type="evidence" value="ECO:0007669"/>
    <property type="project" value="InterPro"/>
</dbReference>
<dbReference type="EMBL" id="CAESAB010000013">
    <property type="protein sequence ID" value="CAB4334995.1"/>
    <property type="molecule type" value="Genomic_DNA"/>
</dbReference>
<protein>
    <submittedName>
        <fullName evidence="2">Unannotated protein</fullName>
    </submittedName>
</protein>
<accession>A0A6J5YWY0</accession>
<gene>
    <name evidence="2" type="ORF">UFOPK3820_00500</name>
</gene>
<dbReference type="SUPFAM" id="SSF51182">
    <property type="entry name" value="RmlC-like cupins"/>
    <property type="match status" value="1"/>
</dbReference>
<dbReference type="AlphaFoldDB" id="A0A6J5YWY0"/>
<dbReference type="PIRSF" id="PIRSF036628">
    <property type="entry name" value="IolB"/>
    <property type="match status" value="1"/>
</dbReference>
<keyword evidence="1" id="KW-0413">Isomerase</keyword>
<dbReference type="GO" id="GO:0008880">
    <property type="term" value="F:glucuronate isomerase activity"/>
    <property type="evidence" value="ECO:0007669"/>
    <property type="project" value="InterPro"/>
</dbReference>
<dbReference type="InterPro" id="IPR014710">
    <property type="entry name" value="RmlC-like_jellyroll"/>
</dbReference>
<dbReference type="Pfam" id="PF04962">
    <property type="entry name" value="KduI"/>
    <property type="match status" value="1"/>
</dbReference>
<dbReference type="PANTHER" id="PTHR39193:SF1">
    <property type="entry name" value="5-DEOXY-GLUCURONATE ISOMERASE"/>
    <property type="match status" value="1"/>
</dbReference>
<name>A0A6J5YWY0_9ZZZZ</name>
<dbReference type="InterPro" id="IPR011051">
    <property type="entry name" value="RmlC_Cupin_sf"/>
</dbReference>
<reference evidence="2" key="1">
    <citation type="submission" date="2020-05" db="EMBL/GenBank/DDBJ databases">
        <authorList>
            <person name="Chiriac C."/>
            <person name="Salcher M."/>
            <person name="Ghai R."/>
            <person name="Kavagutti S V."/>
        </authorList>
    </citation>
    <scope>NUCLEOTIDE SEQUENCE</scope>
</reference>
<dbReference type="Gene3D" id="2.60.120.10">
    <property type="entry name" value="Jelly Rolls"/>
    <property type="match status" value="2"/>
</dbReference>
<dbReference type="InterPro" id="IPR021120">
    <property type="entry name" value="KduI/IolB_isomerase"/>
</dbReference>
<organism evidence="2">
    <name type="scientific">freshwater metagenome</name>
    <dbReference type="NCBI Taxonomy" id="449393"/>
    <lineage>
        <taxon>unclassified sequences</taxon>
        <taxon>metagenomes</taxon>
        <taxon>ecological metagenomes</taxon>
    </lineage>
</organism>
<evidence type="ECO:0000256" key="1">
    <source>
        <dbReference type="ARBA" id="ARBA00023235"/>
    </source>
</evidence>
<dbReference type="PANTHER" id="PTHR39193">
    <property type="entry name" value="5-DEOXY-GLUCURONATE ISOMERASE"/>
    <property type="match status" value="1"/>
</dbReference>
<dbReference type="InterPro" id="IPR024203">
    <property type="entry name" value="Deoxy-glucuronate_isom_IolB"/>
</dbReference>
<evidence type="ECO:0000313" key="2">
    <source>
        <dbReference type="EMBL" id="CAB4334995.1"/>
    </source>
</evidence>